<dbReference type="EMBL" id="CADEAL010003879">
    <property type="protein sequence ID" value="CAB1446054.1"/>
    <property type="molecule type" value="Genomic_DNA"/>
</dbReference>
<feature type="region of interest" description="Disordered" evidence="1">
    <location>
        <begin position="154"/>
        <end position="174"/>
    </location>
</feature>
<keyword evidence="3" id="KW-1185">Reference proteome</keyword>
<reference evidence="2" key="1">
    <citation type="submission" date="2020-03" db="EMBL/GenBank/DDBJ databases">
        <authorList>
            <person name="Weist P."/>
        </authorList>
    </citation>
    <scope>NUCLEOTIDE SEQUENCE</scope>
</reference>
<gene>
    <name evidence="2" type="ORF">PLEPLA_LOCUS33796</name>
</gene>
<dbReference type="AlphaFoldDB" id="A0A9N7VAT8"/>
<dbReference type="Proteomes" id="UP001153269">
    <property type="component" value="Unassembled WGS sequence"/>
</dbReference>
<name>A0A9N7VAT8_PLEPL</name>
<proteinExistence type="predicted"/>
<comment type="caution">
    <text evidence="2">The sequence shown here is derived from an EMBL/GenBank/DDBJ whole genome shotgun (WGS) entry which is preliminary data.</text>
</comment>
<sequence length="174" mass="18950">MIAWQFVNVVQVSLDQKEVGFNQLSAQPGLSNLSECAQPCSALCATPTPAAAVHRDQRGQRQSVTEIHREAGGVGERRRRSKQVVMLADLVSPRSFLLAHYTQFVCGTGMYSRAGNSLVERLCGRASAFGLGLRMTKCCAEHHRRSILPVAIHSNNSHSPAHVNESSALREAVD</sequence>
<feature type="compositionally biased region" description="Polar residues" evidence="1">
    <location>
        <begin position="154"/>
        <end position="167"/>
    </location>
</feature>
<protein>
    <submittedName>
        <fullName evidence="2">Uncharacterized protein</fullName>
    </submittedName>
</protein>
<evidence type="ECO:0000313" key="2">
    <source>
        <dbReference type="EMBL" id="CAB1446054.1"/>
    </source>
</evidence>
<evidence type="ECO:0000313" key="3">
    <source>
        <dbReference type="Proteomes" id="UP001153269"/>
    </source>
</evidence>
<organism evidence="2 3">
    <name type="scientific">Pleuronectes platessa</name>
    <name type="common">European plaice</name>
    <dbReference type="NCBI Taxonomy" id="8262"/>
    <lineage>
        <taxon>Eukaryota</taxon>
        <taxon>Metazoa</taxon>
        <taxon>Chordata</taxon>
        <taxon>Craniata</taxon>
        <taxon>Vertebrata</taxon>
        <taxon>Euteleostomi</taxon>
        <taxon>Actinopterygii</taxon>
        <taxon>Neopterygii</taxon>
        <taxon>Teleostei</taxon>
        <taxon>Neoteleostei</taxon>
        <taxon>Acanthomorphata</taxon>
        <taxon>Carangaria</taxon>
        <taxon>Pleuronectiformes</taxon>
        <taxon>Pleuronectoidei</taxon>
        <taxon>Pleuronectidae</taxon>
        <taxon>Pleuronectes</taxon>
    </lineage>
</organism>
<evidence type="ECO:0000256" key="1">
    <source>
        <dbReference type="SAM" id="MobiDB-lite"/>
    </source>
</evidence>
<accession>A0A9N7VAT8</accession>